<name>A0A561SEU3_9ACTN</name>
<gene>
    <name evidence="1" type="ORF">FHX73_16535</name>
</gene>
<evidence type="ECO:0000313" key="1">
    <source>
        <dbReference type="EMBL" id="TWF73384.1"/>
    </source>
</evidence>
<protein>
    <submittedName>
        <fullName evidence="1">Uncharacterized protein</fullName>
    </submittedName>
</protein>
<comment type="caution">
    <text evidence="1">The sequence shown here is derived from an EMBL/GenBank/DDBJ whole genome shotgun (WGS) entry which is preliminary data.</text>
</comment>
<dbReference type="RefSeq" id="WP_145911316.1">
    <property type="nucleotide sequence ID" value="NZ_BAAAMZ010000049.1"/>
</dbReference>
<keyword evidence="2" id="KW-1185">Reference proteome</keyword>
<reference evidence="1 2" key="1">
    <citation type="submission" date="2019-06" db="EMBL/GenBank/DDBJ databases">
        <title>Sequencing the genomes of 1000 actinobacteria strains.</title>
        <authorList>
            <person name="Klenk H.-P."/>
        </authorList>
    </citation>
    <scope>NUCLEOTIDE SEQUENCE [LARGE SCALE GENOMIC DNA]</scope>
    <source>
        <strain evidence="1 2">DSM 44826</strain>
    </source>
</reference>
<dbReference type="EMBL" id="VIWT01000006">
    <property type="protein sequence ID" value="TWF73384.1"/>
    <property type="molecule type" value="Genomic_DNA"/>
</dbReference>
<accession>A0A561SEU3</accession>
<proteinExistence type="predicted"/>
<evidence type="ECO:0000313" key="2">
    <source>
        <dbReference type="Proteomes" id="UP000317940"/>
    </source>
</evidence>
<dbReference type="Proteomes" id="UP000317940">
    <property type="component" value="Unassembled WGS sequence"/>
</dbReference>
<sequence length="423" mass="45238">MVLLADGFSAWLVATMADAGRKKLSQFFSGTDEQGRALRSAAAAAIQLTVYELCPGDEEAAEHLARVINELFEAPTRGGARDADVTASQALEAAIGAQLAVLDDASMTGVDQSAADSLGVSAGELTARLYERLCQQIVLLGSRGGPLEPLANELNHESTHRGLAQATEVIRQVGAAVEAGFAQQAAARTTHGPSAPTMANMALHVEQLLAGLNLGEHEEAERRMNQLFLPLSHNDQRVVVEALTHEATTTADHETQLLACSLLEAADRLDTMLIALEEVEALTASANFSLRSCAAVLMWQWAQSLPGRVPVSLLARLTLPSKEDWYVHAAARAGAKTLLLRRSAARAIFDRMAASRDREDRDYAAVDLLQVAEVEPRAVPADLARKLAADRDEGVAARGAEIVRAIGGLGEREGLDYYMQFGM</sequence>
<dbReference type="AlphaFoldDB" id="A0A561SEU3"/>
<organism evidence="1 2">
    <name type="scientific">Kitasatospora viridis</name>
    <dbReference type="NCBI Taxonomy" id="281105"/>
    <lineage>
        <taxon>Bacteria</taxon>
        <taxon>Bacillati</taxon>
        <taxon>Actinomycetota</taxon>
        <taxon>Actinomycetes</taxon>
        <taxon>Kitasatosporales</taxon>
        <taxon>Streptomycetaceae</taxon>
        <taxon>Kitasatospora</taxon>
    </lineage>
</organism>